<keyword evidence="2" id="KW-1185">Reference proteome</keyword>
<protein>
    <submittedName>
        <fullName evidence="1">Uncharacterized protein</fullName>
    </submittedName>
</protein>
<dbReference type="AlphaFoldDB" id="A0A565B6X2"/>
<dbReference type="EMBL" id="CABITT030000003">
    <property type="protein sequence ID" value="VVA97103.1"/>
    <property type="molecule type" value="Genomic_DNA"/>
</dbReference>
<accession>A0A565B6X2</accession>
<dbReference type="Proteomes" id="UP000489600">
    <property type="component" value="Unassembled WGS sequence"/>
</dbReference>
<proteinExistence type="predicted"/>
<reference evidence="1" key="1">
    <citation type="submission" date="2019-07" db="EMBL/GenBank/DDBJ databases">
        <authorList>
            <person name="Dittberner H."/>
        </authorList>
    </citation>
    <scope>NUCLEOTIDE SEQUENCE [LARGE SCALE GENOMIC DNA]</scope>
</reference>
<sequence length="100" mass="10841">MLPILRSVISRSVVSRQSFSTASPPVNALKDAEKTFGTISKSPLSDTGKASKDAVGIRSTSSGIDYVLAGYAIYSSWECMEMMEYSGTLTCCIMRKRKTS</sequence>
<comment type="caution">
    <text evidence="1">The sequence shown here is derived from an EMBL/GenBank/DDBJ whole genome shotgun (WGS) entry which is preliminary data.</text>
</comment>
<evidence type="ECO:0000313" key="2">
    <source>
        <dbReference type="Proteomes" id="UP000489600"/>
    </source>
</evidence>
<organism evidence="1 2">
    <name type="scientific">Arabis nemorensis</name>
    <dbReference type="NCBI Taxonomy" id="586526"/>
    <lineage>
        <taxon>Eukaryota</taxon>
        <taxon>Viridiplantae</taxon>
        <taxon>Streptophyta</taxon>
        <taxon>Embryophyta</taxon>
        <taxon>Tracheophyta</taxon>
        <taxon>Spermatophyta</taxon>
        <taxon>Magnoliopsida</taxon>
        <taxon>eudicotyledons</taxon>
        <taxon>Gunneridae</taxon>
        <taxon>Pentapetalae</taxon>
        <taxon>rosids</taxon>
        <taxon>malvids</taxon>
        <taxon>Brassicales</taxon>
        <taxon>Brassicaceae</taxon>
        <taxon>Arabideae</taxon>
        <taxon>Arabis</taxon>
    </lineage>
</organism>
<gene>
    <name evidence="1" type="ORF">ANE_LOCUS7548</name>
</gene>
<name>A0A565B6X2_9BRAS</name>
<evidence type="ECO:0000313" key="1">
    <source>
        <dbReference type="EMBL" id="VVA97103.1"/>
    </source>
</evidence>